<name>A0A1I4T010_9RHOB</name>
<gene>
    <name evidence="2" type="ORF">SAMN04488042_1135</name>
</gene>
<keyword evidence="1" id="KW-0472">Membrane</keyword>
<feature type="transmembrane region" description="Helical" evidence="1">
    <location>
        <begin position="262"/>
        <end position="279"/>
    </location>
</feature>
<feature type="transmembrane region" description="Helical" evidence="1">
    <location>
        <begin position="445"/>
        <end position="467"/>
    </location>
</feature>
<keyword evidence="3" id="KW-1185">Reference proteome</keyword>
<feature type="transmembrane region" description="Helical" evidence="1">
    <location>
        <begin position="410"/>
        <end position="433"/>
    </location>
</feature>
<keyword evidence="1" id="KW-1133">Transmembrane helix</keyword>
<feature type="transmembrane region" description="Helical" evidence="1">
    <location>
        <begin position="310"/>
        <end position="332"/>
    </location>
</feature>
<accession>A0A1I4T010</accession>
<dbReference type="EMBL" id="FOTQ01000013">
    <property type="protein sequence ID" value="SFM70098.1"/>
    <property type="molecule type" value="Genomic_DNA"/>
</dbReference>
<feature type="transmembrane region" description="Helical" evidence="1">
    <location>
        <begin position="339"/>
        <end position="362"/>
    </location>
</feature>
<dbReference type="AlphaFoldDB" id="A0A1I4T010"/>
<sequence>MMIPHANLRIKSATPFASFLIALAVPNLAQAHASEGGFVLLLPTDVYIFSGAASVALTVLLLALLPERLLSPMFSSVPMSRTRGSLAPLITSTLVCLFLFWLVHVGRTGPRDPLANPLPLTIWSLWWIAFVFLQGMFGNLWRWINPWTGPVALARKILGIKPFMSFPSKLGHSPAVMIFLLFVAVLLADPAPADPARLAGYVGGYWLFSFLAILAFGPRWLHRGEGFTVFLRLYASLGVFGRIGGRLRLGLNGWQILRMRKAAPWMAVLMLVILGSGSFDGLNETFWWLDLIGINPLEYPGRSAVIAQNLIGLGVANGLLISVFAGAVWLGLRLAKADLSLGTAFCLFAPTILPIALGYHFAHYFTSFLVDAQYALAAASDPMANGADYLGLGTFYVTTGFFNTHDSVRVLWLTQAGAVVLGHILAVLLAHAVALQHFGSNRRAALSQAPLAMFMIFYTFFGLWLLASPRGF</sequence>
<feature type="transmembrane region" description="Helical" evidence="1">
    <location>
        <begin position="47"/>
        <end position="65"/>
    </location>
</feature>
<reference evidence="2 3" key="1">
    <citation type="submission" date="2016-10" db="EMBL/GenBank/DDBJ databases">
        <authorList>
            <person name="de Groot N.N."/>
        </authorList>
    </citation>
    <scope>NUCLEOTIDE SEQUENCE [LARGE SCALE GENOMIC DNA]</scope>
    <source>
        <strain evidence="2 3">DSM 15283</strain>
    </source>
</reference>
<evidence type="ECO:0000256" key="1">
    <source>
        <dbReference type="SAM" id="Phobius"/>
    </source>
</evidence>
<feature type="transmembrane region" description="Helical" evidence="1">
    <location>
        <begin position="124"/>
        <end position="145"/>
    </location>
</feature>
<organism evidence="2 3">
    <name type="scientific">Shimia aestuarii</name>
    <dbReference type="NCBI Taxonomy" id="254406"/>
    <lineage>
        <taxon>Bacteria</taxon>
        <taxon>Pseudomonadati</taxon>
        <taxon>Pseudomonadota</taxon>
        <taxon>Alphaproteobacteria</taxon>
        <taxon>Rhodobacterales</taxon>
        <taxon>Roseobacteraceae</taxon>
    </lineage>
</organism>
<evidence type="ECO:0000313" key="2">
    <source>
        <dbReference type="EMBL" id="SFM70098.1"/>
    </source>
</evidence>
<evidence type="ECO:0000313" key="3">
    <source>
        <dbReference type="Proteomes" id="UP000199144"/>
    </source>
</evidence>
<feature type="transmembrane region" description="Helical" evidence="1">
    <location>
        <begin position="198"/>
        <end position="217"/>
    </location>
</feature>
<feature type="transmembrane region" description="Helical" evidence="1">
    <location>
        <begin position="86"/>
        <end position="104"/>
    </location>
</feature>
<keyword evidence="1" id="KW-0812">Transmembrane</keyword>
<dbReference type="Proteomes" id="UP000199144">
    <property type="component" value="Unassembled WGS sequence"/>
</dbReference>
<dbReference type="RefSeq" id="WP_242654863.1">
    <property type="nucleotide sequence ID" value="NZ_FOTQ01000013.1"/>
</dbReference>
<dbReference type="STRING" id="254406.SAMN04488042_1135"/>
<protein>
    <submittedName>
        <fullName evidence="2">Uncharacterized protein</fullName>
    </submittedName>
</protein>
<feature type="transmembrane region" description="Helical" evidence="1">
    <location>
        <begin position="166"/>
        <end position="186"/>
    </location>
</feature>
<proteinExistence type="predicted"/>